<sequence length="349" mass="39866">MIKGVAIYAHQKQSDKFYFAPQGIELVVDTDGKPNFSFARMTYIPSRAKGNENWKQTNMVQFTVSMKQVSPQILREIKNILRKRLCSQCRPKLVPIPLSRVQANLVYTSIDADTIEVLKNKYHNTEQDKKEGRWSTKTFTIRPNKHTSEILWDGFEKDKALLTVAYAIWAKGKYTDSVSYKYNGSKELEALFKNLNASRDSTQVTPSETLIVADAFPVSLDLEKWPDLLKEIDLGSTLSPRYGLIDIYCHDFSDNIRSDLIGKIVEFKAHAAGVGFVKTEVEFMKSAPYTVAHALKFEYAVRLDKPFYYRVIEMTEAGEVITGVWQTKIKWSSIIDVSSQKEFVSVIKN</sequence>
<protein>
    <recommendedName>
        <fullName evidence="3">Protein NO VEIN C-terminal domain-containing protein</fullName>
    </recommendedName>
</protein>
<proteinExistence type="predicted"/>
<comment type="caution">
    <text evidence="1">The sequence shown here is derived from an EMBL/GenBank/DDBJ whole genome shotgun (WGS) entry which is preliminary data.</text>
</comment>
<reference evidence="1" key="1">
    <citation type="submission" date="2023-07" db="EMBL/GenBank/DDBJ databases">
        <title>Two novel species in the genus Flavivirga.</title>
        <authorList>
            <person name="Kwon K."/>
        </authorList>
    </citation>
    <scope>NUCLEOTIDE SEQUENCE</scope>
    <source>
        <strain evidence="1">KACC 14158</strain>
    </source>
</reference>
<evidence type="ECO:0000313" key="2">
    <source>
        <dbReference type="Proteomes" id="UP001176806"/>
    </source>
</evidence>
<evidence type="ECO:0000313" key="1">
    <source>
        <dbReference type="EMBL" id="MDO5976237.1"/>
    </source>
</evidence>
<dbReference type="EMBL" id="JAUOEL010000007">
    <property type="protein sequence ID" value="MDO5976237.1"/>
    <property type="molecule type" value="Genomic_DNA"/>
</dbReference>
<keyword evidence="2" id="KW-1185">Reference proteome</keyword>
<dbReference type="RefSeq" id="WP_303303509.1">
    <property type="nucleotide sequence ID" value="NZ_BAABDA010000028.1"/>
</dbReference>
<gene>
    <name evidence="1" type="ORF">Q4Q40_18720</name>
</gene>
<organism evidence="1 2">
    <name type="scientific">Flavivirga jejuensis</name>
    <dbReference type="NCBI Taxonomy" id="870487"/>
    <lineage>
        <taxon>Bacteria</taxon>
        <taxon>Pseudomonadati</taxon>
        <taxon>Bacteroidota</taxon>
        <taxon>Flavobacteriia</taxon>
        <taxon>Flavobacteriales</taxon>
        <taxon>Flavobacteriaceae</taxon>
        <taxon>Flavivirga</taxon>
    </lineage>
</organism>
<accession>A0ABT8WST4</accession>
<evidence type="ECO:0008006" key="3">
    <source>
        <dbReference type="Google" id="ProtNLM"/>
    </source>
</evidence>
<name>A0ABT8WST4_9FLAO</name>
<dbReference type="Proteomes" id="UP001176806">
    <property type="component" value="Unassembled WGS sequence"/>
</dbReference>